<organism evidence="1 2">
    <name type="scientific">Paraburkholderia elongata</name>
    <dbReference type="NCBI Taxonomy" id="2675747"/>
    <lineage>
        <taxon>Bacteria</taxon>
        <taxon>Pseudomonadati</taxon>
        <taxon>Pseudomonadota</taxon>
        <taxon>Betaproteobacteria</taxon>
        <taxon>Burkholderiales</taxon>
        <taxon>Burkholderiaceae</taxon>
        <taxon>Paraburkholderia</taxon>
    </lineage>
</organism>
<evidence type="ECO:0000313" key="2">
    <source>
        <dbReference type="Proteomes" id="UP000655523"/>
    </source>
</evidence>
<gene>
    <name evidence="1" type="ORF">GNZ13_07450</name>
</gene>
<name>A0A972SIB7_9BURK</name>
<accession>A0A972SIB7</accession>
<comment type="caution">
    <text evidence="1">The sequence shown here is derived from an EMBL/GenBank/DDBJ whole genome shotgun (WGS) entry which is preliminary data.</text>
</comment>
<proteinExistence type="predicted"/>
<protein>
    <submittedName>
        <fullName evidence="1">Uncharacterized protein</fullName>
    </submittedName>
</protein>
<evidence type="ECO:0000313" key="1">
    <source>
        <dbReference type="EMBL" id="NPT54445.1"/>
    </source>
</evidence>
<dbReference type="RefSeq" id="WP_172161922.1">
    <property type="nucleotide sequence ID" value="NZ_WOEZ01000040.1"/>
</dbReference>
<dbReference type="AlphaFoldDB" id="A0A972SIB7"/>
<dbReference type="Proteomes" id="UP000655523">
    <property type="component" value="Unassembled WGS sequence"/>
</dbReference>
<sequence>MSPFSGRRCVPYFSLLSKLLKEKKKEGSERKASEEIGVPWVDPDLPSIGRGAYFSGHASHESAKGDSWQLMVSVPFEIRHLVIDQMPPTRPRVALRVVRCGARRRAG</sequence>
<keyword evidence="2" id="KW-1185">Reference proteome</keyword>
<dbReference type="EMBL" id="WOEZ01000040">
    <property type="protein sequence ID" value="NPT54445.1"/>
    <property type="molecule type" value="Genomic_DNA"/>
</dbReference>
<reference evidence="1 2" key="1">
    <citation type="submission" date="2019-11" db="EMBL/GenBank/DDBJ databases">
        <title>Metabolism of dissolved organic matter in forest soils.</title>
        <authorList>
            <person name="Cyle K.T."/>
            <person name="Wilhelm R.C."/>
            <person name="Martinez C.E."/>
        </authorList>
    </citation>
    <scope>NUCLEOTIDE SEQUENCE [LARGE SCALE GENOMIC DNA]</scope>
    <source>
        <strain evidence="1 2">5N</strain>
    </source>
</reference>